<gene>
    <name evidence="1" type="ORF">SAMN05661091_3495</name>
</gene>
<dbReference type="Proteomes" id="UP000192940">
    <property type="component" value="Chromosome I"/>
</dbReference>
<sequence length="51" mass="5600">MGFCMTETINGTSYLFGIPHSSVPDNNKMFTRRALNLDSGQLVSEGTMKDS</sequence>
<keyword evidence="2" id="KW-1185">Reference proteome</keyword>
<proteinExistence type="predicted"/>
<reference evidence="1 2" key="1">
    <citation type="submission" date="2017-04" db="EMBL/GenBank/DDBJ databases">
        <authorList>
            <person name="Afonso C.L."/>
            <person name="Miller P.J."/>
            <person name="Scott M.A."/>
            <person name="Spackman E."/>
            <person name="Goraichik I."/>
            <person name="Dimitrov K.M."/>
            <person name="Suarez D.L."/>
            <person name="Swayne D.E."/>
        </authorList>
    </citation>
    <scope>NUCLEOTIDE SEQUENCE [LARGE SCALE GENOMIC DNA]</scope>
    <source>
        <strain evidence="1 2">N3/975</strain>
    </source>
</reference>
<name>A0A1X7HHF9_9BACL</name>
<dbReference type="EMBL" id="LT840184">
    <property type="protein sequence ID" value="SMF86763.1"/>
    <property type="molecule type" value="Genomic_DNA"/>
</dbReference>
<evidence type="ECO:0000313" key="2">
    <source>
        <dbReference type="Proteomes" id="UP000192940"/>
    </source>
</evidence>
<accession>A0A1X7HHF9</accession>
<organism evidence="1 2">
    <name type="scientific">Paenibacillus uliginis N3/975</name>
    <dbReference type="NCBI Taxonomy" id="1313296"/>
    <lineage>
        <taxon>Bacteria</taxon>
        <taxon>Bacillati</taxon>
        <taxon>Bacillota</taxon>
        <taxon>Bacilli</taxon>
        <taxon>Bacillales</taxon>
        <taxon>Paenibacillaceae</taxon>
        <taxon>Paenibacillus</taxon>
    </lineage>
</organism>
<protein>
    <submittedName>
        <fullName evidence="1">Uncharacterized protein</fullName>
    </submittedName>
</protein>
<dbReference type="STRING" id="1313296.SAMN05661091_3495"/>
<evidence type="ECO:0000313" key="1">
    <source>
        <dbReference type="EMBL" id="SMF86763.1"/>
    </source>
</evidence>
<dbReference type="AlphaFoldDB" id="A0A1X7HHF9"/>